<evidence type="ECO:0000259" key="13">
    <source>
        <dbReference type="PROSITE" id="PS50262"/>
    </source>
</evidence>
<dbReference type="PRINTS" id="PR00526">
    <property type="entry name" value="FMETLEUPHER"/>
</dbReference>
<feature type="domain" description="G-protein coupled receptors family 1 profile" evidence="13">
    <location>
        <begin position="210"/>
        <end position="455"/>
    </location>
</feature>
<dbReference type="PRINTS" id="PR00237">
    <property type="entry name" value="GPCRRHODOPSN"/>
</dbReference>
<feature type="transmembrane region" description="Helical" evidence="12">
    <location>
        <begin position="398"/>
        <end position="415"/>
    </location>
</feature>
<evidence type="ECO:0000313" key="15">
    <source>
        <dbReference type="RefSeq" id="XP_030069229.1"/>
    </source>
</evidence>
<keyword evidence="8 10" id="KW-0807">Transducer</keyword>
<evidence type="ECO:0000256" key="9">
    <source>
        <dbReference type="ARBA" id="ARBA00025736"/>
    </source>
</evidence>
<evidence type="ECO:0000256" key="7">
    <source>
        <dbReference type="ARBA" id="ARBA00023170"/>
    </source>
</evidence>
<feature type="compositionally biased region" description="Basic and acidic residues" evidence="11">
    <location>
        <begin position="154"/>
        <end position="168"/>
    </location>
</feature>
<evidence type="ECO:0000256" key="2">
    <source>
        <dbReference type="ARBA" id="ARBA00022692"/>
    </source>
</evidence>
<dbReference type="GO" id="GO:0007204">
    <property type="term" value="P:positive regulation of cytosolic calcium ion concentration"/>
    <property type="evidence" value="ECO:0007669"/>
    <property type="project" value="TreeGrafter"/>
</dbReference>
<dbReference type="GeneID" id="115476790"/>
<dbReference type="PROSITE" id="PS00237">
    <property type="entry name" value="G_PROTEIN_RECEP_F1_1"/>
    <property type="match status" value="1"/>
</dbReference>
<evidence type="ECO:0000256" key="11">
    <source>
        <dbReference type="SAM" id="MobiDB-lite"/>
    </source>
</evidence>
<evidence type="ECO:0000256" key="4">
    <source>
        <dbReference type="ARBA" id="ARBA00023040"/>
    </source>
</evidence>
<keyword evidence="6" id="KW-1015">Disulfide bond</keyword>
<feature type="transmembrane region" description="Helical" evidence="12">
    <location>
        <begin position="308"/>
        <end position="330"/>
    </location>
</feature>
<evidence type="ECO:0000256" key="10">
    <source>
        <dbReference type="RuleBase" id="RU000688"/>
    </source>
</evidence>
<feature type="transmembrane region" description="Helical" evidence="12">
    <location>
        <begin position="358"/>
        <end position="386"/>
    </location>
</feature>
<dbReference type="GO" id="GO:0007200">
    <property type="term" value="P:phospholipase C-activating G protein-coupled receptor signaling pathway"/>
    <property type="evidence" value="ECO:0007669"/>
    <property type="project" value="TreeGrafter"/>
</dbReference>
<feature type="transmembrane region" description="Helical" evidence="12">
    <location>
        <begin position="274"/>
        <end position="296"/>
    </location>
</feature>
<evidence type="ECO:0000256" key="12">
    <source>
        <dbReference type="SAM" id="Phobius"/>
    </source>
</evidence>
<dbReference type="AlphaFoldDB" id="A0A6P7Z0E8"/>
<dbReference type="Proteomes" id="UP000515156">
    <property type="component" value="Chromosome 8"/>
</dbReference>
<dbReference type="InterPro" id="IPR017452">
    <property type="entry name" value="GPCR_Rhodpsn_7TM"/>
</dbReference>
<feature type="region of interest" description="Disordered" evidence="11">
    <location>
        <begin position="1"/>
        <end position="135"/>
    </location>
</feature>
<dbReference type="PANTHER" id="PTHR24225">
    <property type="entry name" value="CHEMOTACTIC RECEPTOR"/>
    <property type="match status" value="1"/>
</dbReference>
<dbReference type="KEGG" id="muo:115476790"/>
<organism evidence="14 15">
    <name type="scientific">Microcaecilia unicolor</name>
    <dbReference type="NCBI Taxonomy" id="1415580"/>
    <lineage>
        <taxon>Eukaryota</taxon>
        <taxon>Metazoa</taxon>
        <taxon>Chordata</taxon>
        <taxon>Craniata</taxon>
        <taxon>Vertebrata</taxon>
        <taxon>Euteleostomi</taxon>
        <taxon>Amphibia</taxon>
        <taxon>Gymnophiona</taxon>
        <taxon>Siphonopidae</taxon>
        <taxon>Microcaecilia</taxon>
    </lineage>
</organism>
<dbReference type="RefSeq" id="XP_030069229.1">
    <property type="nucleotide sequence ID" value="XM_030213369.1"/>
</dbReference>
<reference evidence="15" key="1">
    <citation type="submission" date="2025-08" db="UniProtKB">
        <authorList>
            <consortium name="RefSeq"/>
        </authorList>
    </citation>
    <scope>IDENTIFICATION</scope>
</reference>
<feature type="compositionally biased region" description="Polar residues" evidence="11">
    <location>
        <begin position="90"/>
        <end position="99"/>
    </location>
</feature>
<dbReference type="InterPro" id="IPR000276">
    <property type="entry name" value="GPCR_Rhodpsn"/>
</dbReference>
<feature type="transmembrane region" description="Helical" evidence="12">
    <location>
        <begin position="229"/>
        <end position="254"/>
    </location>
</feature>
<feature type="region of interest" description="Disordered" evidence="11">
    <location>
        <begin position="149"/>
        <end position="168"/>
    </location>
</feature>
<dbReference type="GO" id="GO:0005886">
    <property type="term" value="C:plasma membrane"/>
    <property type="evidence" value="ECO:0007669"/>
    <property type="project" value="TreeGrafter"/>
</dbReference>
<dbReference type="SUPFAM" id="SSF81321">
    <property type="entry name" value="Family A G protein-coupled receptor-like"/>
    <property type="match status" value="1"/>
</dbReference>
<keyword evidence="5 12" id="KW-0472">Membrane</keyword>
<dbReference type="PROSITE" id="PS50262">
    <property type="entry name" value="G_PROTEIN_RECEP_F1_2"/>
    <property type="match status" value="1"/>
</dbReference>
<dbReference type="Pfam" id="PF00001">
    <property type="entry name" value="7tm_1"/>
    <property type="match status" value="1"/>
</dbReference>
<sequence>MRSKLRSADLERASLPVVEMGKRRGKVRDVPSDPGGRPPLSQSTLERFGIASGAGLTSTPAAGVSASALTDSGDGASLSPVFHAAPPQPGSESFQSSPAASARRGEGNEQGGNLTEAERTSPEQPDEPEQKPAPMADSALVQKYGFSRIYPGKPKSDGSDCKGKPVEKEAAESNWVNETYSEGEIAMLRETMKTITAVAFSFIFFIGVTGNGTVIWITGYKLRRTINTVWFFNLAFADFISTFLIFITVLYLALDLNWPFGPVFCKLVNCTFGLSIYTSILLLSAISIDRCVLVLFPVWCQNYRTTKMISTVCLIIWVISIALVPGSYVFSEMSTEQNRSSCRNLDIFEDWERKEADVFTVCIFLYQFFIPLTIILISYAILIFNIRKKRLNKSSKPLLVITGVVFSFFLCWLPYHAFALARISVHRLPRSVLYVAIPISKCLAMLNSCINPILYVFVGHEFKDVVKRSLTQVFRAAFEEMPQTNF</sequence>
<proteinExistence type="inferred from homology"/>
<evidence type="ECO:0000313" key="14">
    <source>
        <dbReference type="Proteomes" id="UP000515156"/>
    </source>
</evidence>
<keyword evidence="7 10" id="KW-0675">Receptor</keyword>
<feature type="transmembrane region" description="Helical" evidence="12">
    <location>
        <begin position="197"/>
        <end position="217"/>
    </location>
</feature>
<keyword evidence="3 12" id="KW-1133">Transmembrane helix</keyword>
<dbReference type="OrthoDB" id="9008500at2759"/>
<dbReference type="PANTHER" id="PTHR24225:SF62">
    <property type="entry name" value="CHEMOKINE-LIKE RECEPTOR 1"/>
    <property type="match status" value="1"/>
</dbReference>
<dbReference type="Gene3D" id="1.20.1070.10">
    <property type="entry name" value="Rhodopsin 7-helix transmembrane proteins"/>
    <property type="match status" value="1"/>
</dbReference>
<dbReference type="GO" id="GO:0004982">
    <property type="term" value="F:N-formyl peptide receptor activity"/>
    <property type="evidence" value="ECO:0007669"/>
    <property type="project" value="TreeGrafter"/>
</dbReference>
<dbReference type="InParanoid" id="A0A6P7Z0E8"/>
<protein>
    <submittedName>
        <fullName evidence="15">Chemokine-like receptor 1</fullName>
    </submittedName>
</protein>
<comment type="similarity">
    <text evidence="10">Belongs to the G-protein coupled receptor 1 family.</text>
</comment>
<keyword evidence="4 10" id="KW-0297">G-protein coupled receptor</keyword>
<dbReference type="CDD" id="cd14974">
    <property type="entry name" value="7tmA_Anaphylatoxin_R-like"/>
    <property type="match status" value="1"/>
</dbReference>
<accession>A0A6P7Z0E8</accession>
<dbReference type="FunFam" id="1.20.1070.10:FF:000034">
    <property type="entry name" value="G-protein coupled receptor 1"/>
    <property type="match status" value="1"/>
</dbReference>
<comment type="similarity">
    <text evidence="9">Belongs to the chemokine-like receptor (CMKLR) family.</text>
</comment>
<gene>
    <name evidence="15" type="primary">LOC115476790</name>
</gene>
<dbReference type="GO" id="GO:0004875">
    <property type="term" value="F:complement receptor activity"/>
    <property type="evidence" value="ECO:0007669"/>
    <property type="project" value="TreeGrafter"/>
</dbReference>
<name>A0A6P7Z0E8_9AMPH</name>
<keyword evidence="2 10" id="KW-0812">Transmembrane</keyword>
<evidence type="ECO:0000256" key="3">
    <source>
        <dbReference type="ARBA" id="ARBA00022989"/>
    </source>
</evidence>
<evidence type="ECO:0000256" key="8">
    <source>
        <dbReference type="ARBA" id="ARBA00023224"/>
    </source>
</evidence>
<feature type="transmembrane region" description="Helical" evidence="12">
    <location>
        <begin position="435"/>
        <end position="458"/>
    </location>
</feature>
<dbReference type="GO" id="GO:0006954">
    <property type="term" value="P:inflammatory response"/>
    <property type="evidence" value="ECO:0007669"/>
    <property type="project" value="TreeGrafter"/>
</dbReference>
<comment type="subcellular location">
    <subcellularLocation>
        <location evidence="1">Membrane</location>
        <topology evidence="1">Multi-pass membrane protein</topology>
    </subcellularLocation>
</comment>
<evidence type="ECO:0000256" key="5">
    <source>
        <dbReference type="ARBA" id="ARBA00023136"/>
    </source>
</evidence>
<evidence type="ECO:0000256" key="1">
    <source>
        <dbReference type="ARBA" id="ARBA00004141"/>
    </source>
</evidence>
<feature type="compositionally biased region" description="Basic and acidic residues" evidence="11">
    <location>
        <begin position="1"/>
        <end position="12"/>
    </location>
</feature>
<evidence type="ECO:0000256" key="6">
    <source>
        <dbReference type="ARBA" id="ARBA00023157"/>
    </source>
</evidence>
<keyword evidence="14" id="KW-1185">Reference proteome</keyword>
<dbReference type="InterPro" id="IPR000826">
    <property type="entry name" value="Formyl_rcpt-rel"/>
</dbReference>